<dbReference type="InterPro" id="IPR005598">
    <property type="entry name" value="ATP_synth_I"/>
</dbReference>
<evidence type="ECO:0000313" key="7">
    <source>
        <dbReference type="EMBL" id="MCP3428721.1"/>
    </source>
</evidence>
<dbReference type="Proteomes" id="UP001165413">
    <property type="component" value="Unassembled WGS sequence"/>
</dbReference>
<name>A0AA41X397_9ALTE</name>
<evidence type="ECO:0000256" key="2">
    <source>
        <dbReference type="ARBA" id="ARBA00022475"/>
    </source>
</evidence>
<keyword evidence="5 6" id="KW-0472">Membrane</keyword>
<dbReference type="EMBL" id="JANATA010000010">
    <property type="protein sequence ID" value="MCP3428721.1"/>
    <property type="molecule type" value="Genomic_DNA"/>
</dbReference>
<keyword evidence="2" id="KW-1003">Cell membrane</keyword>
<accession>A0AA41X397</accession>
<organism evidence="7 8">
    <name type="scientific">Opacimonas viscosa</name>
    <dbReference type="NCBI Taxonomy" id="2961944"/>
    <lineage>
        <taxon>Bacteria</taxon>
        <taxon>Pseudomonadati</taxon>
        <taxon>Pseudomonadota</taxon>
        <taxon>Gammaproteobacteria</taxon>
        <taxon>Alteromonadales</taxon>
        <taxon>Alteromonadaceae</taxon>
        <taxon>Opacimonas</taxon>
    </lineage>
</organism>
<evidence type="ECO:0000256" key="5">
    <source>
        <dbReference type="ARBA" id="ARBA00023136"/>
    </source>
</evidence>
<feature type="transmembrane region" description="Helical" evidence="6">
    <location>
        <begin position="12"/>
        <end position="30"/>
    </location>
</feature>
<feature type="transmembrane region" description="Helical" evidence="6">
    <location>
        <begin position="79"/>
        <end position="95"/>
    </location>
</feature>
<comment type="caution">
    <text evidence="7">The sequence shown here is derived from an EMBL/GenBank/DDBJ whole genome shotgun (WGS) entry which is preliminary data.</text>
</comment>
<reference evidence="7" key="1">
    <citation type="submission" date="2022-07" db="EMBL/GenBank/DDBJ databases">
        <title>Characterization of the Novel Bacterium Alteromonas immobilis LMIT006 and Alteromonas gregis LMIT007.</title>
        <authorList>
            <person name="Lin X."/>
        </authorList>
    </citation>
    <scope>NUCLEOTIDE SEQUENCE</scope>
    <source>
        <strain evidence="7">LMIT007</strain>
    </source>
</reference>
<evidence type="ECO:0000313" key="8">
    <source>
        <dbReference type="Proteomes" id="UP001165413"/>
    </source>
</evidence>
<sequence length="125" mass="13407">MVGKGTQLAKQAISLQIICTLTLSIISLLFSSFPTILSYLAGACISILPNIVFAYFAFRFAGATKSDLVMKSFSQGSKLKLALTLILFVIAYKQLPDHPVSLLVGFAIATITHTLAIIVLSKRAS</sequence>
<dbReference type="RefSeq" id="WP_254100340.1">
    <property type="nucleotide sequence ID" value="NZ_JANATA010000010.1"/>
</dbReference>
<evidence type="ECO:0000256" key="3">
    <source>
        <dbReference type="ARBA" id="ARBA00022692"/>
    </source>
</evidence>
<proteinExistence type="predicted"/>
<protein>
    <submittedName>
        <fullName evidence="7">ATP synthase subunit I</fullName>
    </submittedName>
</protein>
<keyword evidence="8" id="KW-1185">Reference proteome</keyword>
<gene>
    <name evidence="7" type="ORF">NLF92_07155</name>
</gene>
<feature type="transmembrane region" description="Helical" evidence="6">
    <location>
        <begin position="36"/>
        <end position="58"/>
    </location>
</feature>
<comment type="subcellular location">
    <subcellularLocation>
        <location evidence="1">Cell membrane</location>
        <topology evidence="1">Multi-pass membrane protein</topology>
    </subcellularLocation>
</comment>
<feature type="transmembrane region" description="Helical" evidence="6">
    <location>
        <begin position="101"/>
        <end position="120"/>
    </location>
</feature>
<keyword evidence="4 6" id="KW-1133">Transmembrane helix</keyword>
<dbReference type="Pfam" id="PF03899">
    <property type="entry name" value="ATP-synt_I"/>
    <property type="match status" value="1"/>
</dbReference>
<keyword evidence="3 6" id="KW-0812">Transmembrane</keyword>
<evidence type="ECO:0000256" key="6">
    <source>
        <dbReference type="SAM" id="Phobius"/>
    </source>
</evidence>
<dbReference type="GO" id="GO:0005886">
    <property type="term" value="C:plasma membrane"/>
    <property type="evidence" value="ECO:0007669"/>
    <property type="project" value="UniProtKB-SubCell"/>
</dbReference>
<evidence type="ECO:0000256" key="1">
    <source>
        <dbReference type="ARBA" id="ARBA00004651"/>
    </source>
</evidence>
<dbReference type="AlphaFoldDB" id="A0AA41X397"/>
<evidence type="ECO:0000256" key="4">
    <source>
        <dbReference type="ARBA" id="ARBA00022989"/>
    </source>
</evidence>